<feature type="binding site" evidence="8">
    <location>
        <position position="183"/>
    </location>
    <ligand>
        <name>Zn(2+)</name>
        <dbReference type="ChEBI" id="CHEBI:29105"/>
    </ligand>
</feature>
<evidence type="ECO:0000256" key="10">
    <source>
        <dbReference type="PIRSR" id="PIRSR035805-2"/>
    </source>
</evidence>
<dbReference type="PANTHER" id="PTHR11441">
    <property type="entry name" value="THYMIDINE KINASE"/>
    <property type="match status" value="1"/>
</dbReference>
<dbReference type="InterPro" id="IPR001267">
    <property type="entry name" value="Thymidine_kinase"/>
</dbReference>
<dbReference type="SUPFAM" id="SSF57716">
    <property type="entry name" value="Glucocorticoid receptor-like (DNA-binding domain)"/>
    <property type="match status" value="1"/>
</dbReference>
<gene>
    <name evidence="8" type="primary">tdk</name>
    <name evidence="13" type="ORF">P6Z85_15630</name>
</gene>
<comment type="subcellular location">
    <subcellularLocation>
        <location evidence="8">Cytoplasm</location>
    </subcellularLocation>
</comment>
<dbReference type="InterPro" id="IPR027417">
    <property type="entry name" value="P-loop_NTPase"/>
</dbReference>
<keyword evidence="8" id="KW-0479">Metal-binding</keyword>
<dbReference type="RefSeq" id="WP_002287847.1">
    <property type="nucleotide sequence ID" value="NZ_BTRN01000115.1"/>
</dbReference>
<keyword evidence="8" id="KW-0862">Zinc</keyword>
<evidence type="ECO:0000256" key="12">
    <source>
        <dbReference type="RuleBase" id="RU004165"/>
    </source>
</evidence>
<feature type="binding site" evidence="8">
    <location>
        <begin position="88"/>
        <end position="91"/>
    </location>
    <ligand>
        <name>ATP</name>
        <dbReference type="ChEBI" id="CHEBI:30616"/>
    </ligand>
</feature>
<feature type="binding site" evidence="8">
    <location>
        <position position="186"/>
    </location>
    <ligand>
        <name>Zn(2+)</name>
        <dbReference type="ChEBI" id="CHEBI:29105"/>
    </ligand>
</feature>
<evidence type="ECO:0000256" key="9">
    <source>
        <dbReference type="PIRSR" id="PIRSR035805-1"/>
    </source>
</evidence>
<feature type="active site" description="Proton acceptor" evidence="8 9">
    <location>
        <position position="89"/>
    </location>
</feature>
<feature type="binding site" evidence="8">
    <location>
        <begin position="9"/>
        <end position="16"/>
    </location>
    <ligand>
        <name>ATP</name>
        <dbReference type="ChEBI" id="CHEBI:30616"/>
    </ligand>
</feature>
<comment type="catalytic activity">
    <reaction evidence="8 11">
        <text>thymidine + ATP = dTMP + ADP + H(+)</text>
        <dbReference type="Rhea" id="RHEA:19129"/>
        <dbReference type="ChEBI" id="CHEBI:15378"/>
        <dbReference type="ChEBI" id="CHEBI:17748"/>
        <dbReference type="ChEBI" id="CHEBI:30616"/>
        <dbReference type="ChEBI" id="CHEBI:63528"/>
        <dbReference type="ChEBI" id="CHEBI:456216"/>
        <dbReference type="EC" id="2.7.1.21"/>
    </reaction>
</comment>
<evidence type="ECO:0000256" key="8">
    <source>
        <dbReference type="HAMAP-Rule" id="MF_00124"/>
    </source>
</evidence>
<dbReference type="Pfam" id="PF00265">
    <property type="entry name" value="TK"/>
    <property type="match status" value="1"/>
</dbReference>
<keyword evidence="6 8" id="KW-0418">Kinase</keyword>
<proteinExistence type="inferred from homology"/>
<dbReference type="EMBL" id="JARPTX010000192">
    <property type="protein sequence ID" value="MDT2371521.1"/>
    <property type="molecule type" value="Genomic_DNA"/>
</dbReference>
<dbReference type="NCBIfam" id="NF003300">
    <property type="entry name" value="PRK04296.1-5"/>
    <property type="match status" value="1"/>
</dbReference>
<dbReference type="Gene3D" id="3.40.50.300">
    <property type="entry name" value="P-loop containing nucleotide triphosphate hydrolases"/>
    <property type="match status" value="1"/>
</dbReference>
<keyword evidence="4 8" id="KW-0808">Transferase</keyword>
<feature type="binding site" evidence="10">
    <location>
        <begin position="171"/>
        <end position="174"/>
    </location>
    <ligand>
        <name>substrate</name>
    </ligand>
</feature>
<dbReference type="GO" id="GO:0071897">
    <property type="term" value="P:DNA biosynthetic process"/>
    <property type="evidence" value="ECO:0007669"/>
    <property type="project" value="UniProtKB-KW"/>
</dbReference>
<evidence type="ECO:0000256" key="6">
    <source>
        <dbReference type="ARBA" id="ARBA00022777"/>
    </source>
</evidence>
<evidence type="ECO:0000313" key="13">
    <source>
        <dbReference type="EMBL" id="MDT2371521.1"/>
    </source>
</evidence>
<evidence type="ECO:0000256" key="11">
    <source>
        <dbReference type="RuleBase" id="RU000544"/>
    </source>
</evidence>
<feature type="binding site" evidence="10">
    <location>
        <position position="179"/>
    </location>
    <ligand>
        <name>substrate</name>
    </ligand>
</feature>
<dbReference type="HAMAP" id="MF_00124">
    <property type="entry name" value="Thymidine_kinase"/>
    <property type="match status" value="1"/>
</dbReference>
<accession>A0A7V7Y780</accession>
<keyword evidence="7 8" id="KW-0067">ATP-binding</keyword>
<evidence type="ECO:0000256" key="2">
    <source>
        <dbReference type="ARBA" id="ARBA00012118"/>
    </source>
</evidence>
<evidence type="ECO:0000256" key="1">
    <source>
        <dbReference type="ARBA" id="ARBA00007587"/>
    </source>
</evidence>
<dbReference type="Proteomes" id="UP001260956">
    <property type="component" value="Unassembled WGS sequence"/>
</dbReference>
<reference evidence="13" key="1">
    <citation type="submission" date="2023-03" db="EMBL/GenBank/DDBJ databases">
        <authorList>
            <person name="Shen W."/>
            <person name="Cai J."/>
        </authorList>
    </citation>
    <scope>NUCLEOTIDE SEQUENCE</scope>
    <source>
        <strain evidence="13">B1010-2</strain>
    </source>
</reference>
<protein>
    <recommendedName>
        <fullName evidence="2 8">Thymidine kinase</fullName>
        <ecNumber evidence="2 8">2.7.1.21</ecNumber>
    </recommendedName>
</protein>
<evidence type="ECO:0000256" key="4">
    <source>
        <dbReference type="ARBA" id="ARBA00022679"/>
    </source>
</evidence>
<organism evidence="13 14">
    <name type="scientific">Enterococcus faecium</name>
    <name type="common">Streptococcus faecium</name>
    <dbReference type="NCBI Taxonomy" id="1352"/>
    <lineage>
        <taxon>Bacteria</taxon>
        <taxon>Bacillati</taxon>
        <taxon>Bacillota</taxon>
        <taxon>Bacilli</taxon>
        <taxon>Lactobacillales</taxon>
        <taxon>Enterococcaceae</taxon>
        <taxon>Enterococcus</taxon>
    </lineage>
</organism>
<dbReference type="SUPFAM" id="SSF52540">
    <property type="entry name" value="P-loop containing nucleoside triphosphate hydrolases"/>
    <property type="match status" value="1"/>
</dbReference>
<evidence type="ECO:0000256" key="3">
    <source>
        <dbReference type="ARBA" id="ARBA00022634"/>
    </source>
</evidence>
<comment type="subunit">
    <text evidence="8">Homotetramer.</text>
</comment>
<dbReference type="PROSITE" id="PS00603">
    <property type="entry name" value="TK_CELLULAR_TYPE"/>
    <property type="match status" value="1"/>
</dbReference>
<sequence length="191" mass="21513">MAQLFYRYGTMNSGKSIELLKVAHNYEEQGKRVIIMTSAIDTRSGFGKVESRIGVSKPAIAITSEMDVYGELVEIIDQYGKVDCILVDESQFLSRENIIDLSLIVMNEEVPVICYGLKNDFQNNLFKGSEALLTFADKIEEIKTICHFCNKKAVMNARIVDGIPVYSGEQIVVGGNEDYLSVCRNHYYNED</sequence>
<keyword evidence="3 8" id="KW-0237">DNA synthesis</keyword>
<name>A0A7V7Y780_ENTFC</name>
<keyword evidence="5 8" id="KW-0547">Nucleotide-binding</keyword>
<evidence type="ECO:0000256" key="7">
    <source>
        <dbReference type="ARBA" id="ARBA00022840"/>
    </source>
</evidence>
<evidence type="ECO:0000256" key="5">
    <source>
        <dbReference type="ARBA" id="ARBA00022741"/>
    </source>
</evidence>
<dbReference type="GO" id="GO:0005524">
    <property type="term" value="F:ATP binding"/>
    <property type="evidence" value="ECO:0007669"/>
    <property type="project" value="UniProtKB-UniRule"/>
</dbReference>
<dbReference type="EC" id="2.7.1.21" evidence="2 8"/>
<feature type="binding site" evidence="8">
    <location>
        <position position="149"/>
    </location>
    <ligand>
        <name>Zn(2+)</name>
        <dbReference type="ChEBI" id="CHEBI:29105"/>
    </ligand>
</feature>
<dbReference type="NCBIfam" id="NF003299">
    <property type="entry name" value="PRK04296.1-4"/>
    <property type="match status" value="1"/>
</dbReference>
<dbReference type="PIRSF" id="PIRSF035805">
    <property type="entry name" value="TK_cell"/>
    <property type="match status" value="1"/>
</dbReference>
<keyword evidence="8" id="KW-0963">Cytoplasm</keyword>
<dbReference type="GO" id="GO:0005829">
    <property type="term" value="C:cytosol"/>
    <property type="evidence" value="ECO:0007669"/>
    <property type="project" value="TreeGrafter"/>
</dbReference>
<comment type="caution">
    <text evidence="13">The sequence shown here is derived from an EMBL/GenBank/DDBJ whole genome shotgun (WGS) entry which is preliminary data.</text>
</comment>
<dbReference type="Gene3D" id="3.30.60.20">
    <property type="match status" value="1"/>
</dbReference>
<evidence type="ECO:0000313" key="14">
    <source>
        <dbReference type="Proteomes" id="UP001260956"/>
    </source>
</evidence>
<dbReference type="GO" id="GO:0004797">
    <property type="term" value="F:thymidine kinase activity"/>
    <property type="evidence" value="ECO:0007669"/>
    <property type="project" value="UniProtKB-UniRule"/>
</dbReference>
<feature type="binding site" evidence="8">
    <location>
        <position position="146"/>
    </location>
    <ligand>
        <name>Zn(2+)</name>
        <dbReference type="ChEBI" id="CHEBI:29105"/>
    </ligand>
</feature>
<dbReference type="GO" id="GO:0008270">
    <property type="term" value="F:zinc ion binding"/>
    <property type="evidence" value="ECO:0007669"/>
    <property type="project" value="UniProtKB-UniRule"/>
</dbReference>
<dbReference type="InterPro" id="IPR020633">
    <property type="entry name" value="Thymidine_kinase_CS"/>
</dbReference>
<comment type="similarity">
    <text evidence="1 8 12">Belongs to the thymidine kinase family.</text>
</comment>
<dbReference type="GO" id="GO:0046104">
    <property type="term" value="P:thymidine metabolic process"/>
    <property type="evidence" value="ECO:0007669"/>
    <property type="project" value="TreeGrafter"/>
</dbReference>
<dbReference type="PANTHER" id="PTHR11441:SF0">
    <property type="entry name" value="THYMIDINE KINASE, CYTOSOLIC"/>
    <property type="match status" value="1"/>
</dbReference>
<dbReference type="AlphaFoldDB" id="A0A7V7Y780"/>